<feature type="binding site" evidence="15">
    <location>
        <begin position="63"/>
        <end position="70"/>
    </location>
    <ligand>
        <name>ATP</name>
        <dbReference type="ChEBI" id="CHEBI:30616"/>
    </ligand>
</feature>
<evidence type="ECO:0000256" key="6">
    <source>
        <dbReference type="ARBA" id="ARBA00022490"/>
    </source>
</evidence>
<evidence type="ECO:0000256" key="7">
    <source>
        <dbReference type="ARBA" id="ARBA00022598"/>
    </source>
</evidence>
<keyword evidence="18" id="KW-1185">Reference proteome</keyword>
<keyword evidence="8 15" id="KW-0566">Pantothenate biosynthesis</keyword>
<evidence type="ECO:0000313" key="17">
    <source>
        <dbReference type="EMBL" id="RKM94983.1"/>
    </source>
</evidence>
<comment type="caution">
    <text evidence="17">The sequence shown here is derived from an EMBL/GenBank/DDBJ whole genome shotgun (WGS) entry which is preliminary data.</text>
</comment>
<reference evidence="17 18" key="1">
    <citation type="journal article" date="2014" name="Genome Announc.">
        <title>Draft Genome Sequence of Streptomyces fradiae ATCC 19609, a Strain Highly Sensitive to Antibiotics.</title>
        <authorList>
            <person name="Bekker O.B."/>
            <person name="Klimina K.M."/>
            <person name="Vatlin A.A."/>
            <person name="Zakharevich N.V."/>
            <person name="Kasianov A.S."/>
            <person name="Danilenko V.N."/>
        </authorList>
    </citation>
    <scope>NUCLEOTIDE SEQUENCE [LARGE SCALE GENOMIC DNA]</scope>
    <source>
        <strain evidence="17 18">ATCC 19609</strain>
    </source>
</reference>
<evidence type="ECO:0000313" key="18">
    <source>
        <dbReference type="Proteomes" id="UP000028058"/>
    </source>
</evidence>
<dbReference type="SUPFAM" id="SSF52374">
    <property type="entry name" value="Nucleotidylyl transferase"/>
    <property type="match status" value="2"/>
</dbReference>
<evidence type="ECO:0000256" key="9">
    <source>
        <dbReference type="ARBA" id="ARBA00022741"/>
    </source>
</evidence>
<feature type="binding site" evidence="15">
    <location>
        <position position="97"/>
    </location>
    <ligand>
        <name>(R)-pantoate</name>
        <dbReference type="ChEBI" id="CHEBI:15980"/>
    </ligand>
</feature>
<evidence type="ECO:0000256" key="14">
    <source>
        <dbReference type="ARBA" id="ARBA00077433"/>
    </source>
</evidence>
<dbReference type="InterPro" id="IPR042176">
    <property type="entry name" value="Pantoate_ligase_C"/>
</dbReference>
<feature type="active site" description="Proton donor" evidence="15">
    <location>
        <position position="70"/>
    </location>
</feature>
<dbReference type="EC" id="6.3.2.1" evidence="4 15"/>
<dbReference type="AlphaFoldDB" id="A0A420V2C9"/>
<comment type="catalytic activity">
    <reaction evidence="12 15">
        <text>(R)-pantoate + beta-alanine + ATP = (R)-pantothenate + AMP + diphosphate + H(+)</text>
        <dbReference type="Rhea" id="RHEA:10912"/>
        <dbReference type="ChEBI" id="CHEBI:15378"/>
        <dbReference type="ChEBI" id="CHEBI:15980"/>
        <dbReference type="ChEBI" id="CHEBI:29032"/>
        <dbReference type="ChEBI" id="CHEBI:30616"/>
        <dbReference type="ChEBI" id="CHEBI:33019"/>
        <dbReference type="ChEBI" id="CHEBI:57966"/>
        <dbReference type="ChEBI" id="CHEBI:456215"/>
        <dbReference type="EC" id="6.3.2.1"/>
    </reaction>
</comment>
<evidence type="ECO:0000256" key="5">
    <source>
        <dbReference type="ARBA" id="ARBA00014155"/>
    </source>
</evidence>
<dbReference type="UniPathway" id="UPA00028">
    <property type="reaction ID" value="UER00005"/>
</dbReference>
<feature type="region of interest" description="Disordered" evidence="16">
    <location>
        <begin position="254"/>
        <end position="297"/>
    </location>
</feature>
<keyword evidence="7 15" id="KW-0436">Ligase</keyword>
<proteinExistence type="inferred from homology"/>
<dbReference type="GO" id="GO:0005829">
    <property type="term" value="C:cytosol"/>
    <property type="evidence" value="ECO:0007669"/>
    <property type="project" value="TreeGrafter"/>
</dbReference>
<dbReference type="OrthoDB" id="9773087at2"/>
<evidence type="ECO:0000256" key="16">
    <source>
        <dbReference type="SAM" id="MobiDB-lite"/>
    </source>
</evidence>
<dbReference type="Gene3D" id="3.40.50.620">
    <property type="entry name" value="HUPs"/>
    <property type="match status" value="1"/>
</dbReference>
<evidence type="ECO:0000256" key="4">
    <source>
        <dbReference type="ARBA" id="ARBA00012219"/>
    </source>
</evidence>
<comment type="subcellular location">
    <subcellularLocation>
        <location evidence="1 15">Cytoplasm</location>
    </subcellularLocation>
</comment>
<comment type="subunit">
    <text evidence="15">Homodimer.</text>
</comment>
<evidence type="ECO:0000256" key="2">
    <source>
        <dbReference type="ARBA" id="ARBA00004990"/>
    </source>
</evidence>
<feature type="binding site" evidence="15">
    <location>
        <position position="213"/>
    </location>
    <ligand>
        <name>ATP</name>
        <dbReference type="ChEBI" id="CHEBI:30616"/>
    </ligand>
</feature>
<feature type="compositionally biased region" description="Low complexity" evidence="16">
    <location>
        <begin position="254"/>
        <end position="278"/>
    </location>
</feature>
<feature type="binding site" evidence="15">
    <location>
        <position position="190"/>
    </location>
    <ligand>
        <name>(R)-pantoate</name>
        <dbReference type="ChEBI" id="CHEBI:15980"/>
    </ligand>
</feature>
<dbReference type="InterPro" id="IPR014729">
    <property type="entry name" value="Rossmann-like_a/b/a_fold"/>
</dbReference>
<evidence type="ECO:0000256" key="15">
    <source>
        <dbReference type="HAMAP-Rule" id="MF_00158"/>
    </source>
</evidence>
<evidence type="ECO:0000256" key="10">
    <source>
        <dbReference type="ARBA" id="ARBA00022840"/>
    </source>
</evidence>
<dbReference type="Proteomes" id="UP000028058">
    <property type="component" value="Unassembled WGS sequence"/>
</dbReference>
<evidence type="ECO:0000256" key="1">
    <source>
        <dbReference type="ARBA" id="ARBA00004496"/>
    </source>
</evidence>
<dbReference type="PANTHER" id="PTHR21299">
    <property type="entry name" value="CYTIDYLATE KINASE/PANTOATE-BETA-ALANINE LIGASE"/>
    <property type="match status" value="1"/>
</dbReference>
<comment type="pathway">
    <text evidence="2 15">Cofactor biosynthesis; (R)-pantothenate biosynthesis; (R)-pantothenate from (R)-pantoate and beta-alanine: step 1/1.</text>
</comment>
<evidence type="ECO:0000256" key="11">
    <source>
        <dbReference type="ARBA" id="ARBA00032806"/>
    </source>
</evidence>
<keyword evidence="10 15" id="KW-0067">ATP-binding</keyword>
<gene>
    <name evidence="15" type="primary">panC</name>
    <name evidence="17" type="ORF">SFRA_017230</name>
</gene>
<dbReference type="GO" id="GO:0004592">
    <property type="term" value="F:pantoate-beta-alanine ligase activity"/>
    <property type="evidence" value="ECO:0007669"/>
    <property type="project" value="UniProtKB-UniRule"/>
</dbReference>
<keyword evidence="6 15" id="KW-0963">Cytoplasm</keyword>
<sequence>MTDDRNTTDTATTTPGGTTTAPGGHTDGDAATAATGPGPALIRTAAALRALDRRGERAVVMTMGALHAGHAALIRAARDRVGPDGQVVVTVFVNPLQFGAGEDLDRYPRTLDADLLVAAQERADAVFAPSAEEVYPGGEPQVRISAGPMGERLEGASRPGHFDGMLTVVAKLLHLTAPDLALYGEKDAQQLALIRRMARDLNFPVRIAGVPTVREPDGLALSSRNRYLSGPERVTALALSRALAAGREAGTAAAAGTEPAAGKPAPAVARVSPATPATPGAPVPAPAPEPEPSTVPVADPDAVRAAARAVLDEAAERQPPLMTDYLALVDPSDFTEVPADHRGEAVLAVAARVGTTRLIDNIRLQFGATR</sequence>
<dbReference type="HAMAP" id="MF_00158">
    <property type="entry name" value="PanC"/>
    <property type="match status" value="1"/>
</dbReference>
<name>A0A420V2C9_9ACTN</name>
<evidence type="ECO:0000256" key="8">
    <source>
        <dbReference type="ARBA" id="ARBA00022655"/>
    </source>
</evidence>
<dbReference type="FunFam" id="3.40.50.620:FF:000114">
    <property type="entry name" value="Pantothenate synthetase"/>
    <property type="match status" value="1"/>
</dbReference>
<feature type="region of interest" description="Disordered" evidence="16">
    <location>
        <begin position="1"/>
        <end position="38"/>
    </location>
</feature>
<organism evidence="17 18">
    <name type="scientific">Streptomyces xinghaiensis</name>
    <dbReference type="NCBI Taxonomy" id="1038928"/>
    <lineage>
        <taxon>Bacteria</taxon>
        <taxon>Bacillati</taxon>
        <taxon>Actinomycetota</taxon>
        <taxon>Actinomycetes</taxon>
        <taxon>Kitasatosporales</taxon>
        <taxon>Streptomycetaceae</taxon>
        <taxon>Streptomyces</taxon>
    </lineage>
</organism>
<comment type="miscellaneous">
    <text evidence="15">The reaction proceeds by a bi uni uni bi ping pong mechanism.</text>
</comment>
<keyword evidence="9 15" id="KW-0547">Nucleotide-binding</keyword>
<dbReference type="PANTHER" id="PTHR21299:SF1">
    <property type="entry name" value="PANTOATE--BETA-ALANINE LIGASE"/>
    <property type="match status" value="1"/>
</dbReference>
<dbReference type="InterPro" id="IPR003721">
    <property type="entry name" value="Pantoate_ligase"/>
</dbReference>
<dbReference type="NCBIfam" id="TIGR00018">
    <property type="entry name" value="panC"/>
    <property type="match status" value="1"/>
</dbReference>
<protein>
    <recommendedName>
        <fullName evidence="5 15">Pantothenate synthetase</fullName>
        <shortName evidence="15">PS</shortName>
        <ecNumber evidence="4 15">6.3.2.1</ecNumber>
    </recommendedName>
    <alternativeName>
        <fullName evidence="14 15">Pantoate--beta-alanine ligase</fullName>
    </alternativeName>
    <alternativeName>
        <fullName evidence="11 15">Pantoate-activating enzyme</fullName>
    </alternativeName>
</protein>
<dbReference type="Pfam" id="PF02569">
    <property type="entry name" value="Pantoate_ligase"/>
    <property type="match status" value="1"/>
</dbReference>
<accession>A0A420V2C9</accession>
<dbReference type="GO" id="GO:0015940">
    <property type="term" value="P:pantothenate biosynthetic process"/>
    <property type="evidence" value="ECO:0007669"/>
    <property type="project" value="UniProtKB-UniRule"/>
</dbReference>
<dbReference type="GO" id="GO:0005524">
    <property type="term" value="F:ATP binding"/>
    <property type="evidence" value="ECO:0007669"/>
    <property type="project" value="UniProtKB-KW"/>
</dbReference>
<feature type="binding site" evidence="15">
    <location>
        <begin position="184"/>
        <end position="187"/>
    </location>
    <ligand>
        <name>ATP</name>
        <dbReference type="ChEBI" id="CHEBI:30616"/>
    </ligand>
</feature>
<feature type="compositionally biased region" description="Low complexity" evidence="16">
    <location>
        <begin position="8"/>
        <end position="38"/>
    </location>
</feature>
<comment type="similarity">
    <text evidence="3 15">Belongs to the pantothenate synthetase family.</text>
</comment>
<comment type="function">
    <text evidence="13 15">Catalyzes the condensation of pantoate with beta-alanine in an ATP-dependent reaction via a pantoyl-adenylate intermediate.</text>
</comment>
<dbReference type="EMBL" id="JNAD02000007">
    <property type="protein sequence ID" value="RKM94983.1"/>
    <property type="molecule type" value="Genomic_DNA"/>
</dbReference>
<dbReference type="Gene3D" id="3.30.1300.10">
    <property type="entry name" value="Pantoate-beta-alanine ligase, C-terminal domain"/>
    <property type="match status" value="1"/>
</dbReference>
<evidence type="ECO:0000256" key="13">
    <source>
        <dbReference type="ARBA" id="ARBA00055042"/>
    </source>
</evidence>
<evidence type="ECO:0000256" key="3">
    <source>
        <dbReference type="ARBA" id="ARBA00009256"/>
    </source>
</evidence>
<feature type="binding site" evidence="15">
    <location>
        <begin position="221"/>
        <end position="224"/>
    </location>
    <ligand>
        <name>ATP</name>
        <dbReference type="ChEBI" id="CHEBI:30616"/>
    </ligand>
</feature>
<evidence type="ECO:0000256" key="12">
    <source>
        <dbReference type="ARBA" id="ARBA00048258"/>
    </source>
</evidence>
<feature type="binding site" evidence="15">
    <location>
        <position position="97"/>
    </location>
    <ligand>
        <name>beta-alanine</name>
        <dbReference type="ChEBI" id="CHEBI:57966"/>
    </ligand>
</feature>
<feature type="compositionally biased region" description="Pro residues" evidence="16">
    <location>
        <begin position="279"/>
        <end position="293"/>
    </location>
</feature>